<dbReference type="EMBL" id="JXTB01000058">
    <property type="protein sequence ID" value="PON69036.1"/>
    <property type="molecule type" value="Genomic_DNA"/>
</dbReference>
<name>A0A2P5D719_PARAD</name>
<keyword evidence="2" id="KW-1185">Reference proteome</keyword>
<gene>
    <name evidence="1" type="ORF">PanWU01x14_090610</name>
</gene>
<organism evidence="1 2">
    <name type="scientific">Parasponia andersonii</name>
    <name type="common">Sponia andersonii</name>
    <dbReference type="NCBI Taxonomy" id="3476"/>
    <lineage>
        <taxon>Eukaryota</taxon>
        <taxon>Viridiplantae</taxon>
        <taxon>Streptophyta</taxon>
        <taxon>Embryophyta</taxon>
        <taxon>Tracheophyta</taxon>
        <taxon>Spermatophyta</taxon>
        <taxon>Magnoliopsida</taxon>
        <taxon>eudicotyledons</taxon>
        <taxon>Gunneridae</taxon>
        <taxon>Pentapetalae</taxon>
        <taxon>rosids</taxon>
        <taxon>fabids</taxon>
        <taxon>Rosales</taxon>
        <taxon>Cannabaceae</taxon>
        <taxon>Parasponia</taxon>
    </lineage>
</organism>
<proteinExistence type="predicted"/>
<dbReference type="Proteomes" id="UP000237105">
    <property type="component" value="Unassembled WGS sequence"/>
</dbReference>
<accession>A0A2P5D719</accession>
<protein>
    <submittedName>
        <fullName evidence="1">Uncharacterized protein</fullName>
    </submittedName>
</protein>
<sequence length="107" mass="12147">MVPCKSLLDIFILLRNVRLPIEGGMVPDKPWPPNFKMVTLRCWRLQVTPCHWQNSMESFHKPSTAPVLSPPAKCVFKSSNESLSLSVPNAVVIMDDPKFTKITQKKQ</sequence>
<dbReference type="OrthoDB" id="10272832at2759"/>
<evidence type="ECO:0000313" key="1">
    <source>
        <dbReference type="EMBL" id="PON69036.1"/>
    </source>
</evidence>
<comment type="caution">
    <text evidence="1">The sequence shown here is derived from an EMBL/GenBank/DDBJ whole genome shotgun (WGS) entry which is preliminary data.</text>
</comment>
<reference evidence="2" key="1">
    <citation type="submission" date="2016-06" db="EMBL/GenBank/DDBJ databases">
        <title>Parallel loss of symbiosis genes in relatives of nitrogen-fixing non-legume Parasponia.</title>
        <authorList>
            <person name="Van Velzen R."/>
            <person name="Holmer R."/>
            <person name="Bu F."/>
            <person name="Rutten L."/>
            <person name="Van Zeijl A."/>
            <person name="Liu W."/>
            <person name="Santuari L."/>
            <person name="Cao Q."/>
            <person name="Sharma T."/>
            <person name="Shen D."/>
            <person name="Roswanjaya Y."/>
            <person name="Wardhani T."/>
            <person name="Kalhor M.S."/>
            <person name="Jansen J."/>
            <person name="Van den Hoogen J."/>
            <person name="Gungor B."/>
            <person name="Hartog M."/>
            <person name="Hontelez J."/>
            <person name="Verver J."/>
            <person name="Yang W.-C."/>
            <person name="Schijlen E."/>
            <person name="Repin R."/>
            <person name="Schilthuizen M."/>
            <person name="Schranz E."/>
            <person name="Heidstra R."/>
            <person name="Miyata K."/>
            <person name="Fedorova E."/>
            <person name="Kohlen W."/>
            <person name="Bisseling T."/>
            <person name="Smit S."/>
            <person name="Geurts R."/>
        </authorList>
    </citation>
    <scope>NUCLEOTIDE SEQUENCE [LARGE SCALE GENOMIC DNA]</scope>
    <source>
        <strain evidence="2">cv. WU1-14</strain>
    </source>
</reference>
<evidence type="ECO:0000313" key="2">
    <source>
        <dbReference type="Proteomes" id="UP000237105"/>
    </source>
</evidence>
<dbReference type="AlphaFoldDB" id="A0A2P5D719"/>